<evidence type="ECO:0000256" key="1">
    <source>
        <dbReference type="SAM" id="MobiDB-lite"/>
    </source>
</evidence>
<feature type="compositionally biased region" description="Basic and acidic residues" evidence="1">
    <location>
        <begin position="221"/>
        <end position="231"/>
    </location>
</feature>
<accession>A0ABR2ZZT1</accession>
<organism evidence="3 4">
    <name type="scientific">Marasmius tenuissimus</name>
    <dbReference type="NCBI Taxonomy" id="585030"/>
    <lineage>
        <taxon>Eukaryota</taxon>
        <taxon>Fungi</taxon>
        <taxon>Dikarya</taxon>
        <taxon>Basidiomycota</taxon>
        <taxon>Agaricomycotina</taxon>
        <taxon>Agaricomycetes</taxon>
        <taxon>Agaricomycetidae</taxon>
        <taxon>Agaricales</taxon>
        <taxon>Marasmiineae</taxon>
        <taxon>Marasmiaceae</taxon>
        <taxon>Marasmius</taxon>
    </lineage>
</organism>
<keyword evidence="2" id="KW-0472">Membrane</keyword>
<name>A0ABR2ZZT1_9AGAR</name>
<proteinExistence type="predicted"/>
<feature type="compositionally biased region" description="Low complexity" evidence="1">
    <location>
        <begin position="193"/>
        <end position="206"/>
    </location>
</feature>
<feature type="transmembrane region" description="Helical" evidence="2">
    <location>
        <begin position="57"/>
        <end position="81"/>
    </location>
</feature>
<keyword evidence="4" id="KW-1185">Reference proteome</keyword>
<evidence type="ECO:0000313" key="3">
    <source>
        <dbReference type="EMBL" id="KAL0067266.1"/>
    </source>
</evidence>
<feature type="region of interest" description="Disordered" evidence="1">
    <location>
        <begin position="93"/>
        <end position="231"/>
    </location>
</feature>
<gene>
    <name evidence="3" type="ORF">AAF712_005663</name>
</gene>
<evidence type="ECO:0000313" key="4">
    <source>
        <dbReference type="Proteomes" id="UP001437256"/>
    </source>
</evidence>
<feature type="compositionally biased region" description="Polar residues" evidence="1">
    <location>
        <begin position="96"/>
        <end position="115"/>
    </location>
</feature>
<dbReference type="Proteomes" id="UP001437256">
    <property type="component" value="Unassembled WGS sequence"/>
</dbReference>
<reference evidence="3 4" key="1">
    <citation type="submission" date="2024-05" db="EMBL/GenBank/DDBJ databases">
        <title>A draft genome resource for the thread blight pathogen Marasmius tenuissimus strain MS-2.</title>
        <authorList>
            <person name="Yulfo-Soto G.E."/>
            <person name="Baruah I.K."/>
            <person name="Amoako-Attah I."/>
            <person name="Bukari Y."/>
            <person name="Meinhardt L.W."/>
            <person name="Bailey B.A."/>
            <person name="Cohen S.P."/>
        </authorList>
    </citation>
    <scope>NUCLEOTIDE SEQUENCE [LARGE SCALE GENOMIC DNA]</scope>
    <source>
        <strain evidence="3 4">MS-2</strain>
    </source>
</reference>
<evidence type="ECO:0000256" key="2">
    <source>
        <dbReference type="SAM" id="Phobius"/>
    </source>
</evidence>
<protein>
    <submittedName>
        <fullName evidence="3">Uncharacterized protein</fullName>
    </submittedName>
</protein>
<dbReference type="EMBL" id="JBBXMP010000027">
    <property type="protein sequence ID" value="KAL0067266.1"/>
    <property type="molecule type" value="Genomic_DNA"/>
</dbReference>
<keyword evidence="2" id="KW-0812">Transmembrane</keyword>
<keyword evidence="2" id="KW-1133">Transmembrane helix</keyword>
<sequence length="231" mass="24433">MFSRSGKTPVSSVITNIAKSKTFDGSLLATTVTVLPSGSATSSPHTSGSNSHKSSSIAGPVMGGVIGGIVLLFLLVWFVLFRMKNYRVIRLPPDSASHSSQPLMTSHSRSPSTNRLPDMSNVHPGVSPFPRSNHTPNHSVTNLRTVSDVKRQNRPNTMAEVLSSPGAGGSSSASMSPPPMPRKGHSREESTETGSHSMSTTTDSTTIPPMYAPGAGPSRPVMEKGRRISNR</sequence>
<comment type="caution">
    <text evidence="3">The sequence shown here is derived from an EMBL/GenBank/DDBJ whole genome shotgun (WGS) entry which is preliminary data.</text>
</comment>
<feature type="compositionally biased region" description="Polar residues" evidence="1">
    <location>
        <begin position="130"/>
        <end position="145"/>
    </location>
</feature>